<dbReference type="InterPro" id="IPR002893">
    <property type="entry name" value="Znf_MYND"/>
</dbReference>
<keyword evidence="5" id="KW-1133">Transmembrane helix</keyword>
<accession>A0A3P9Q2J5</accession>
<evidence type="ECO:0000256" key="4">
    <source>
        <dbReference type="PROSITE-ProRule" id="PRU00134"/>
    </source>
</evidence>
<protein>
    <recommendedName>
        <fullName evidence="7">MYND-type domain-containing protein</fullName>
    </recommendedName>
</protein>
<dbReference type="PANTHER" id="PTHR46920:SF2">
    <property type="entry name" value="MSS51 MITOCHONDRIAL TRANSLATIONAL ACTIVATOR"/>
    <property type="match status" value="1"/>
</dbReference>
<dbReference type="PANTHER" id="PTHR46920">
    <property type="match status" value="1"/>
</dbReference>
<dbReference type="PROSITE" id="PS01360">
    <property type="entry name" value="ZF_MYND_1"/>
    <property type="match status" value="1"/>
</dbReference>
<evidence type="ECO:0000256" key="1">
    <source>
        <dbReference type="ARBA" id="ARBA00022723"/>
    </source>
</evidence>
<evidence type="ECO:0000259" key="7">
    <source>
        <dbReference type="PROSITE" id="PS50865"/>
    </source>
</evidence>
<evidence type="ECO:0000256" key="5">
    <source>
        <dbReference type="SAM" id="Phobius"/>
    </source>
</evidence>
<organism evidence="8 9">
    <name type="scientific">Poecilia reticulata</name>
    <name type="common">Guppy</name>
    <name type="synonym">Acanthophacelus reticulatus</name>
    <dbReference type="NCBI Taxonomy" id="8081"/>
    <lineage>
        <taxon>Eukaryota</taxon>
        <taxon>Metazoa</taxon>
        <taxon>Chordata</taxon>
        <taxon>Craniata</taxon>
        <taxon>Vertebrata</taxon>
        <taxon>Euteleostomi</taxon>
        <taxon>Actinopterygii</taxon>
        <taxon>Neopterygii</taxon>
        <taxon>Teleostei</taxon>
        <taxon>Neoteleostei</taxon>
        <taxon>Acanthomorphata</taxon>
        <taxon>Ovalentaria</taxon>
        <taxon>Atherinomorphae</taxon>
        <taxon>Cyprinodontiformes</taxon>
        <taxon>Poeciliidae</taxon>
        <taxon>Poeciliinae</taxon>
        <taxon>Poecilia</taxon>
    </lineage>
</organism>
<name>A0A3P9Q2J5_POERE</name>
<reference evidence="8" key="3">
    <citation type="submission" date="2025-09" db="UniProtKB">
        <authorList>
            <consortium name="Ensembl"/>
        </authorList>
    </citation>
    <scope>IDENTIFICATION</scope>
    <source>
        <strain evidence="8">Guanapo</strain>
    </source>
</reference>
<dbReference type="Gene3D" id="6.10.140.2220">
    <property type="match status" value="1"/>
</dbReference>
<feature type="transmembrane region" description="Helical" evidence="5">
    <location>
        <begin position="68"/>
        <end position="86"/>
    </location>
</feature>
<dbReference type="Pfam" id="PF01753">
    <property type="entry name" value="zf-MYND"/>
    <property type="match status" value="1"/>
</dbReference>
<evidence type="ECO:0000256" key="2">
    <source>
        <dbReference type="ARBA" id="ARBA00022771"/>
    </source>
</evidence>
<evidence type="ECO:0000256" key="3">
    <source>
        <dbReference type="ARBA" id="ARBA00022833"/>
    </source>
</evidence>
<keyword evidence="6" id="KW-0732">Signal</keyword>
<feature type="chain" id="PRO_5017988882" description="MYND-type domain-containing protein" evidence="6">
    <location>
        <begin position="17"/>
        <end position="182"/>
    </location>
</feature>
<reference evidence="8" key="2">
    <citation type="submission" date="2025-08" db="UniProtKB">
        <authorList>
            <consortium name="Ensembl"/>
        </authorList>
    </citation>
    <scope>IDENTIFICATION</scope>
    <source>
        <strain evidence="8">Guanapo</strain>
    </source>
</reference>
<keyword evidence="1" id="KW-0479">Metal-binding</keyword>
<proteinExistence type="predicted"/>
<dbReference type="GO" id="GO:0008270">
    <property type="term" value="F:zinc ion binding"/>
    <property type="evidence" value="ECO:0007669"/>
    <property type="project" value="UniProtKB-KW"/>
</dbReference>
<reference evidence="9" key="1">
    <citation type="submission" date="2013-11" db="EMBL/GenBank/DDBJ databases">
        <title>The genomic landscape of the Guanapo guppy.</title>
        <authorList>
            <person name="Kuenstner A."/>
            <person name="Dreyer C."/>
        </authorList>
    </citation>
    <scope>NUCLEOTIDE SEQUENCE</scope>
    <source>
        <strain evidence="9">Guanapo</strain>
    </source>
</reference>
<dbReference type="SUPFAM" id="SSF144232">
    <property type="entry name" value="HIT/MYND zinc finger-like"/>
    <property type="match status" value="1"/>
</dbReference>
<dbReference type="Bgee" id="ENSPREG00000019204">
    <property type="expression patterns" value="Expressed in head"/>
</dbReference>
<keyword evidence="5" id="KW-0812">Transmembrane</keyword>
<evidence type="ECO:0000313" key="9">
    <source>
        <dbReference type="Proteomes" id="UP000242638"/>
    </source>
</evidence>
<evidence type="ECO:0000313" key="8">
    <source>
        <dbReference type="Ensembl" id="ENSPREP00000028367.1"/>
    </source>
</evidence>
<keyword evidence="5" id="KW-0472">Membrane</keyword>
<dbReference type="InterPro" id="IPR052839">
    <property type="entry name" value="Mito_gene_expr_regulator"/>
</dbReference>
<feature type="domain" description="MYND-type" evidence="7">
    <location>
        <begin position="117"/>
        <end position="161"/>
    </location>
</feature>
<dbReference type="PROSITE" id="PS50865">
    <property type="entry name" value="ZF_MYND_2"/>
    <property type="match status" value="1"/>
</dbReference>
<dbReference type="STRING" id="8081.ENSPREP00000028367"/>
<dbReference type="Ensembl" id="ENSPRET00000028679.1">
    <property type="protein sequence ID" value="ENSPREP00000028367.1"/>
    <property type="gene ID" value="ENSPREG00000019204.1"/>
</dbReference>
<keyword evidence="9" id="KW-1185">Reference proteome</keyword>
<keyword evidence="3" id="KW-0862">Zinc</keyword>
<keyword evidence="2 4" id="KW-0863">Zinc-finger</keyword>
<dbReference type="AlphaFoldDB" id="A0A3P9Q2J5"/>
<evidence type="ECO:0000256" key="6">
    <source>
        <dbReference type="SAM" id="SignalP"/>
    </source>
</evidence>
<dbReference type="Proteomes" id="UP000242638">
    <property type="component" value="Unassembled WGS sequence"/>
</dbReference>
<sequence length="182" mass="20663">MTVSLIGLSKLPLGVSVCVHGYVSLCCPVTDWRPVQVTPRRLSPGTLPGEEPATPLTPLRDKGPHLDLFTSLFVLLLYSLVFVFVFSRTVQQASGKSLAFRSQKEMFAKLEESFKICAFCEKRPEQLSESQSLKRCARCLNVYYCCKACQKEDWSKHRKFCPQLRLAAIDRVVEWLLFKGNK</sequence>
<feature type="signal peptide" evidence="6">
    <location>
        <begin position="1"/>
        <end position="16"/>
    </location>
</feature>
<dbReference type="GeneTree" id="ENSGT00940000153820"/>